<evidence type="ECO:0000256" key="1">
    <source>
        <dbReference type="ARBA" id="ARBA00004651"/>
    </source>
</evidence>
<dbReference type="RefSeq" id="WP_338177467.1">
    <property type="nucleotide sequence ID" value="NZ_JAEKNQ010000021.1"/>
</dbReference>
<keyword evidence="3 5" id="KW-1133">Transmembrane helix</keyword>
<feature type="transmembrane region" description="Helical" evidence="5">
    <location>
        <begin position="231"/>
        <end position="255"/>
    </location>
</feature>
<dbReference type="CDD" id="cd17478">
    <property type="entry name" value="MFS_FsR"/>
    <property type="match status" value="1"/>
</dbReference>
<feature type="transmembrane region" description="Helical" evidence="5">
    <location>
        <begin position="287"/>
        <end position="308"/>
    </location>
</feature>
<evidence type="ECO:0000313" key="7">
    <source>
        <dbReference type="EMBL" id="MBJ7602577.1"/>
    </source>
</evidence>
<dbReference type="InterPro" id="IPR011701">
    <property type="entry name" value="MFS"/>
</dbReference>
<dbReference type="PROSITE" id="PS50850">
    <property type="entry name" value="MFS"/>
    <property type="match status" value="1"/>
</dbReference>
<feature type="transmembrane region" description="Helical" evidence="5">
    <location>
        <begin position="119"/>
        <end position="143"/>
    </location>
</feature>
<comment type="subcellular location">
    <subcellularLocation>
        <location evidence="1">Cell membrane</location>
        <topology evidence="1">Multi-pass membrane protein</topology>
    </subcellularLocation>
</comment>
<feature type="transmembrane region" description="Helical" evidence="5">
    <location>
        <begin position="85"/>
        <end position="107"/>
    </location>
</feature>
<evidence type="ECO:0000256" key="3">
    <source>
        <dbReference type="ARBA" id="ARBA00022989"/>
    </source>
</evidence>
<dbReference type="PANTHER" id="PTHR43129">
    <property type="entry name" value="FOSMIDOMYCIN RESISTANCE PROTEIN"/>
    <property type="match status" value="1"/>
</dbReference>
<dbReference type="GO" id="GO:0005886">
    <property type="term" value="C:plasma membrane"/>
    <property type="evidence" value="ECO:0007669"/>
    <property type="project" value="UniProtKB-SubCell"/>
</dbReference>
<evidence type="ECO:0000256" key="2">
    <source>
        <dbReference type="ARBA" id="ARBA00022692"/>
    </source>
</evidence>
<accession>A0A934K8S2</accession>
<evidence type="ECO:0000256" key="5">
    <source>
        <dbReference type="SAM" id="Phobius"/>
    </source>
</evidence>
<evidence type="ECO:0000313" key="8">
    <source>
        <dbReference type="Proteomes" id="UP000620075"/>
    </source>
</evidence>
<feature type="domain" description="Major facilitator superfamily (MFS) profile" evidence="6">
    <location>
        <begin position="1"/>
        <end position="373"/>
    </location>
</feature>
<dbReference type="InterPro" id="IPR020846">
    <property type="entry name" value="MFS_dom"/>
</dbReference>
<sequence length="393" mass="40314">MLGHFTVDSYVGVLPVLYPLLIGRFHLDLATVGLVTLAYSGFASISQPLFGILADRHGTRFTGVALAWTALSFASIGFAPNFAVLVAIAAASGLGSGAFHPLGALTVRESLLDRDRGRNLAMSVYVTGGTAGVAVGPLIGVLLFGLLGVHGTALLVLPGVLAGGFLLLQMGRFAPRAAAPKSSSSAVGLSHATPLLPLVAVVAVMASRSWTTITLQAFTPTWYHQLGYQPWFYGPLATTLVLASCVGSVGCGSLADRFGRRAVIIATLVLSVPAVWLYVAFPGPQGFFTAILIGLSAASTAPLTLILAQELMGARAGFASGLVMGLGFVTGAIGVPVTGLVANHFGLQMALGLQVAVVALTIPIALLLPSEGSLRRLREERVVPPAAALAAGR</sequence>
<name>A0A934K8S2_9BACT</name>
<dbReference type="AlphaFoldDB" id="A0A934K8S2"/>
<dbReference type="Gene3D" id="1.20.1250.20">
    <property type="entry name" value="MFS general substrate transporter like domains"/>
    <property type="match status" value="2"/>
</dbReference>
<dbReference type="PANTHER" id="PTHR43129:SF1">
    <property type="entry name" value="FOSMIDOMYCIN RESISTANCE PROTEIN"/>
    <property type="match status" value="1"/>
</dbReference>
<dbReference type="Proteomes" id="UP000620075">
    <property type="component" value="Unassembled WGS sequence"/>
</dbReference>
<comment type="caution">
    <text evidence="7">The sequence shown here is derived from an EMBL/GenBank/DDBJ whole genome shotgun (WGS) entry which is preliminary data.</text>
</comment>
<gene>
    <name evidence="7" type="ORF">JF888_05215</name>
</gene>
<proteinExistence type="predicted"/>
<feature type="transmembrane region" description="Helical" evidence="5">
    <location>
        <begin position="262"/>
        <end position="281"/>
    </location>
</feature>
<evidence type="ECO:0000259" key="6">
    <source>
        <dbReference type="PROSITE" id="PS50850"/>
    </source>
</evidence>
<feature type="transmembrane region" description="Helical" evidence="5">
    <location>
        <begin position="347"/>
        <end position="368"/>
    </location>
</feature>
<feature type="transmembrane region" description="Helical" evidence="5">
    <location>
        <begin position="61"/>
        <end position="79"/>
    </location>
</feature>
<keyword evidence="4 5" id="KW-0472">Membrane</keyword>
<protein>
    <submittedName>
        <fullName evidence="7">MFS transporter</fullName>
    </submittedName>
</protein>
<feature type="transmembrane region" description="Helical" evidence="5">
    <location>
        <begin position="189"/>
        <end position="211"/>
    </location>
</feature>
<dbReference type="EMBL" id="JAEKNQ010000021">
    <property type="protein sequence ID" value="MBJ7602577.1"/>
    <property type="molecule type" value="Genomic_DNA"/>
</dbReference>
<organism evidence="7 8">
    <name type="scientific">Candidatus Dormiibacter inghamiae</name>
    <dbReference type="NCBI Taxonomy" id="3127013"/>
    <lineage>
        <taxon>Bacteria</taxon>
        <taxon>Bacillati</taxon>
        <taxon>Candidatus Dormiibacterota</taxon>
        <taxon>Candidatus Dormibacteria</taxon>
        <taxon>Candidatus Dormibacterales</taxon>
        <taxon>Candidatus Dormibacteraceae</taxon>
        <taxon>Candidatus Dormiibacter</taxon>
    </lineage>
</organism>
<reference evidence="7 8" key="1">
    <citation type="submission" date="2020-10" db="EMBL/GenBank/DDBJ databases">
        <title>Ca. Dormibacterota MAGs.</title>
        <authorList>
            <person name="Montgomery K."/>
        </authorList>
    </citation>
    <scope>NUCLEOTIDE SEQUENCE [LARGE SCALE GENOMIC DNA]</scope>
    <source>
        <strain evidence="7">SC8811_S16_3</strain>
    </source>
</reference>
<dbReference type="InterPro" id="IPR036259">
    <property type="entry name" value="MFS_trans_sf"/>
</dbReference>
<evidence type="ECO:0000256" key="4">
    <source>
        <dbReference type="ARBA" id="ARBA00023136"/>
    </source>
</evidence>
<feature type="transmembrane region" description="Helical" evidence="5">
    <location>
        <begin position="320"/>
        <end position="341"/>
    </location>
</feature>
<dbReference type="SUPFAM" id="SSF103473">
    <property type="entry name" value="MFS general substrate transporter"/>
    <property type="match status" value="1"/>
</dbReference>
<feature type="transmembrane region" description="Helical" evidence="5">
    <location>
        <begin position="29"/>
        <end position="54"/>
    </location>
</feature>
<dbReference type="GO" id="GO:0022857">
    <property type="term" value="F:transmembrane transporter activity"/>
    <property type="evidence" value="ECO:0007669"/>
    <property type="project" value="InterPro"/>
</dbReference>
<keyword evidence="2 5" id="KW-0812">Transmembrane</keyword>
<dbReference type="Pfam" id="PF07690">
    <property type="entry name" value="MFS_1"/>
    <property type="match status" value="1"/>
</dbReference>
<feature type="transmembrane region" description="Helical" evidence="5">
    <location>
        <begin position="149"/>
        <end position="168"/>
    </location>
</feature>